<organism evidence="3 4">
    <name type="scientific">Aliivibrio sifiae</name>
    <dbReference type="NCBI Taxonomy" id="566293"/>
    <lineage>
        <taxon>Bacteria</taxon>
        <taxon>Pseudomonadati</taxon>
        <taxon>Pseudomonadota</taxon>
        <taxon>Gammaproteobacteria</taxon>
        <taxon>Vibrionales</taxon>
        <taxon>Vibrionaceae</taxon>
        <taxon>Aliivibrio</taxon>
    </lineage>
</organism>
<feature type="domain" description="T6SS Phospholipase effector Tle1-like catalytic" evidence="1">
    <location>
        <begin position="319"/>
        <end position="410"/>
    </location>
</feature>
<evidence type="ECO:0000313" key="2">
    <source>
        <dbReference type="EMBL" id="GLR73902.1"/>
    </source>
</evidence>
<reference evidence="3 4" key="2">
    <citation type="submission" date="2016-12" db="EMBL/GenBank/DDBJ databases">
        <title>Diversity of luminous bacteria.</title>
        <authorList>
            <person name="Yoshizawa S."/>
            <person name="Kogure K."/>
        </authorList>
    </citation>
    <scope>NUCLEOTIDE SEQUENCE [LARGE SCALE GENOMIC DNA]</scope>
    <source>
        <strain evidence="3 4">NBRC 105001</strain>
    </source>
</reference>
<reference evidence="5" key="3">
    <citation type="journal article" date="2019" name="Int. J. Syst. Evol. Microbiol.">
        <title>The Global Catalogue of Microorganisms (GCM) 10K type strain sequencing project: providing services to taxonomists for standard genome sequencing and annotation.</title>
        <authorList>
            <consortium name="The Broad Institute Genomics Platform"/>
            <consortium name="The Broad Institute Genome Sequencing Center for Infectious Disease"/>
            <person name="Wu L."/>
            <person name="Ma J."/>
        </authorList>
    </citation>
    <scope>NUCLEOTIDE SEQUENCE [LARGE SCALE GENOMIC DNA]</scope>
    <source>
        <strain evidence="5">NBRC 105001</strain>
    </source>
</reference>
<evidence type="ECO:0000313" key="5">
    <source>
        <dbReference type="Proteomes" id="UP001156660"/>
    </source>
</evidence>
<evidence type="ECO:0000313" key="4">
    <source>
        <dbReference type="Proteomes" id="UP000239273"/>
    </source>
</evidence>
<protein>
    <recommendedName>
        <fullName evidence="1">T6SS Phospholipase effector Tle1-like catalytic domain-containing protein</fullName>
    </recommendedName>
</protein>
<dbReference type="Proteomes" id="UP001156660">
    <property type="component" value="Unassembled WGS sequence"/>
</dbReference>
<dbReference type="Pfam" id="PF09994">
    <property type="entry name" value="T6SS_Tle1-like_cat"/>
    <property type="match status" value="1"/>
</dbReference>
<comment type="caution">
    <text evidence="3">The sequence shown here is derived from an EMBL/GenBank/DDBJ whole genome shotgun (WGS) entry which is preliminary data.</text>
</comment>
<dbReference type="RefSeq" id="WP_170066739.1">
    <property type="nucleotide sequence ID" value="NZ_BSOU01000002.1"/>
</dbReference>
<keyword evidence="5" id="KW-1185">Reference proteome</keyword>
<sequence>MSDRCIPCEKVTNWVELDFRDENNQPYEGIEVTIEDAVGTIQTITLKAGSNLIENIASGPIKVSMEPQELIDLVEDRDKRVESENSPVIDFSKEEKGGLEGDVNKVYQQVTLGDLWSKAPDYYFPEEHHKGKLGNLSFVHNESYVIEILDFTKQEIRFGVFFDGTGNNSFNADFGARCEKDGFVPDEIQSVCEELGGFSKRNRGSYDNSITNIGRLFKSYTSDINTGHKIYMEGVGTKAQEEDERFPDMGLGIGDRGVIAISAKAIDVILLELNKLGMNIHLIKLSFDIFGFSRGAATARHFANEIYKKKDGLVYEKLQLNSSSKVNINFIGLYDTVAAIGCIKDLLDTTDENNHGINLYLPKDIANKVVHFTAHHECRDNFSLNSVAPEHQEIALLGVHSDIGGGYKDPIDSVMIMKPYLCTITEGDWHAEQKFNNKAVEKIDEMMKEFSPYVVSTSCFSQNNILNKRLNNKHFRFIATLSMTRDISPDLQLLSFNLMHKIATENKVPLSNNILNFDDKLTELYSYYEGCYNHSKNISGLSIIKEIPESLSSYVLKKYIHCSDHWAIDTGMYTMKPRVNQYGERERQIWTHKKQKGYPF</sequence>
<evidence type="ECO:0000313" key="3">
    <source>
        <dbReference type="EMBL" id="PQJ86972.1"/>
    </source>
</evidence>
<reference evidence="2" key="1">
    <citation type="journal article" date="2014" name="Int. J. Syst. Evol. Microbiol.">
        <title>Complete genome of a new Firmicutes species belonging to the dominant human colonic microbiota ('Ruminococcus bicirculans') reveals two chromosomes and a selective capacity to utilize plant glucans.</title>
        <authorList>
            <consortium name="NISC Comparative Sequencing Program"/>
            <person name="Wegmann U."/>
            <person name="Louis P."/>
            <person name="Goesmann A."/>
            <person name="Henrissat B."/>
            <person name="Duncan S.H."/>
            <person name="Flint H.J."/>
        </authorList>
    </citation>
    <scope>NUCLEOTIDE SEQUENCE</scope>
    <source>
        <strain evidence="2">NBRC 105001</strain>
    </source>
</reference>
<proteinExistence type="predicted"/>
<dbReference type="EMBL" id="MSCP01000002">
    <property type="protein sequence ID" value="PQJ86972.1"/>
    <property type="molecule type" value="Genomic_DNA"/>
</dbReference>
<dbReference type="AlphaFoldDB" id="A0A2S7X750"/>
<evidence type="ECO:0000259" key="1">
    <source>
        <dbReference type="Pfam" id="PF09994"/>
    </source>
</evidence>
<dbReference type="PANTHER" id="PTHR33840">
    <property type="match status" value="1"/>
</dbReference>
<gene>
    <name evidence="3" type="ORF">BTO23_12630</name>
    <name evidence="2" type="ORF">GCM10007855_07760</name>
</gene>
<dbReference type="PANTHER" id="PTHR33840:SF1">
    <property type="entry name" value="TLE1 PHOSPHOLIPASE DOMAIN-CONTAINING PROTEIN"/>
    <property type="match status" value="1"/>
</dbReference>
<accession>A0A2S7X750</accession>
<name>A0A2S7X750_9GAMM</name>
<dbReference type="EMBL" id="BSOU01000002">
    <property type="protein sequence ID" value="GLR73902.1"/>
    <property type="molecule type" value="Genomic_DNA"/>
</dbReference>
<dbReference type="Proteomes" id="UP000239273">
    <property type="component" value="Unassembled WGS sequence"/>
</dbReference>
<dbReference type="InterPro" id="IPR018712">
    <property type="entry name" value="Tle1-like_cat"/>
</dbReference>
<reference evidence="2" key="4">
    <citation type="submission" date="2023-01" db="EMBL/GenBank/DDBJ databases">
        <title>Draft genome sequence of Aliivibrio sifiae strain NBRC 105001.</title>
        <authorList>
            <person name="Sun Q."/>
            <person name="Mori K."/>
        </authorList>
    </citation>
    <scope>NUCLEOTIDE SEQUENCE</scope>
    <source>
        <strain evidence="2">NBRC 105001</strain>
    </source>
</reference>